<sequence length="527" mass="58858">MSKKMICFSIPTYVISVLFIFCSSVTPSFGEFPLFLAGKLRELEVKLETNANSQEKINILLVNKVGELEKKVKQLETNLEQYKEIRKDLEFKVTELEAEVQLRYKVYQIQEKISNLNGIRSGIPRTCTELREADPSLASGIYSIDPDGEGVGGDPIYVYCNMTSGSTIISHDSESSYDVGHCYYPGCYSRSINYNASMGQLKALAKLSAECHQSIKYDCYYAPFEFDKVPYAWWNDRDGRTKYFWAGNNTDGIHTCQCGINGNCLDNSLKCNCDTAAPIQLVDEGYITDKRVLPVTVLNFGRTHLETTTGIHTLGRFECSGSMPFNYLLPTSCKDLLFSGHTLKGFYSVMGFEMMETVYCNFAKLPEDEGFETWIGYTDVKSASVHFYVQRNASFSAGGTPIPFDFARVNMGNAMNLTSGVFTAPRTGVYFFSFTGTAQFTASPSVWLGIGLYLNGGQMGLSWIEEANITARKLGTLGLQSTLNLKKGDQVWLKISDMASAVSLFDDDHHHTHFTGFMLEEETFASL</sequence>
<comment type="subcellular location">
    <subcellularLocation>
        <location evidence="1">Secreted</location>
    </subcellularLocation>
</comment>
<dbReference type="InterPro" id="IPR050822">
    <property type="entry name" value="Cerebellin_Synaptic_Org"/>
</dbReference>
<keyword evidence="8" id="KW-1185">Reference proteome</keyword>
<protein>
    <recommendedName>
        <fullName evidence="6">C1q domain-containing protein</fullName>
    </recommendedName>
</protein>
<dbReference type="NCBIfam" id="NF040941">
    <property type="entry name" value="GGGWT_bact"/>
    <property type="match status" value="1"/>
</dbReference>
<dbReference type="PROSITE" id="PS50871">
    <property type="entry name" value="C1Q"/>
    <property type="match status" value="1"/>
</dbReference>
<keyword evidence="5" id="KW-0175">Coiled coil</keyword>
<dbReference type="Proteomes" id="UP000789390">
    <property type="component" value="Unassembled WGS sequence"/>
</dbReference>
<dbReference type="PANTHER" id="PTHR22923">
    <property type="entry name" value="CEREBELLIN-RELATED"/>
    <property type="match status" value="1"/>
</dbReference>
<dbReference type="GO" id="GO:0005201">
    <property type="term" value="F:extracellular matrix structural constituent"/>
    <property type="evidence" value="ECO:0007669"/>
    <property type="project" value="InterPro"/>
</dbReference>
<evidence type="ECO:0000256" key="3">
    <source>
        <dbReference type="ARBA" id="ARBA00022729"/>
    </source>
</evidence>
<dbReference type="InterPro" id="IPR000885">
    <property type="entry name" value="Fib_collagen_C"/>
</dbReference>
<dbReference type="PANTHER" id="PTHR22923:SF62">
    <property type="entry name" value="CVP18"/>
    <property type="match status" value="1"/>
</dbReference>
<dbReference type="AlphaFoldDB" id="A0A8J2RP92"/>
<evidence type="ECO:0000313" key="8">
    <source>
        <dbReference type="Proteomes" id="UP000789390"/>
    </source>
</evidence>
<dbReference type="SMART" id="SM00038">
    <property type="entry name" value="COLFI"/>
    <property type="match status" value="1"/>
</dbReference>
<keyword evidence="3" id="KW-0732">Signal</keyword>
<dbReference type="InterPro" id="IPR008983">
    <property type="entry name" value="Tumour_necrosis_fac-like_dom"/>
</dbReference>
<dbReference type="InterPro" id="IPR036056">
    <property type="entry name" value="Fibrinogen-like_C"/>
</dbReference>
<dbReference type="Gene3D" id="2.60.120.1000">
    <property type="match status" value="1"/>
</dbReference>
<keyword evidence="2" id="KW-0964">Secreted</keyword>
<feature type="coiled-coil region" evidence="5">
    <location>
        <begin position="58"/>
        <end position="99"/>
    </location>
</feature>
<dbReference type="SUPFAM" id="SSF49842">
    <property type="entry name" value="TNF-like"/>
    <property type="match status" value="1"/>
</dbReference>
<dbReference type="Pfam" id="PF00386">
    <property type="entry name" value="C1q"/>
    <property type="match status" value="1"/>
</dbReference>
<dbReference type="SUPFAM" id="SSF56496">
    <property type="entry name" value="Fibrinogen C-terminal domain-like"/>
    <property type="match status" value="1"/>
</dbReference>
<gene>
    <name evidence="7" type="ORF">DGAL_LOCUS10070</name>
</gene>
<dbReference type="InterPro" id="IPR001073">
    <property type="entry name" value="C1q_dom"/>
</dbReference>
<dbReference type="OrthoDB" id="6335050at2759"/>
<organism evidence="7 8">
    <name type="scientific">Daphnia galeata</name>
    <dbReference type="NCBI Taxonomy" id="27404"/>
    <lineage>
        <taxon>Eukaryota</taxon>
        <taxon>Metazoa</taxon>
        <taxon>Ecdysozoa</taxon>
        <taxon>Arthropoda</taxon>
        <taxon>Crustacea</taxon>
        <taxon>Branchiopoda</taxon>
        <taxon>Diplostraca</taxon>
        <taxon>Cladocera</taxon>
        <taxon>Anomopoda</taxon>
        <taxon>Daphniidae</taxon>
        <taxon>Daphnia</taxon>
    </lineage>
</organism>
<evidence type="ECO:0000256" key="1">
    <source>
        <dbReference type="ARBA" id="ARBA00004613"/>
    </source>
</evidence>
<dbReference type="SMART" id="SM00110">
    <property type="entry name" value="C1Q"/>
    <property type="match status" value="1"/>
</dbReference>
<evidence type="ECO:0000313" key="7">
    <source>
        <dbReference type="EMBL" id="CAH0106906.1"/>
    </source>
</evidence>
<dbReference type="Gene3D" id="2.60.120.40">
    <property type="match status" value="1"/>
</dbReference>
<evidence type="ECO:0000256" key="4">
    <source>
        <dbReference type="ARBA" id="ARBA00023119"/>
    </source>
</evidence>
<reference evidence="7" key="1">
    <citation type="submission" date="2021-11" db="EMBL/GenBank/DDBJ databases">
        <authorList>
            <person name="Schell T."/>
        </authorList>
    </citation>
    <scope>NUCLEOTIDE SEQUENCE</scope>
    <source>
        <strain evidence="7">M5</strain>
    </source>
</reference>
<evidence type="ECO:0000259" key="6">
    <source>
        <dbReference type="PROSITE" id="PS50871"/>
    </source>
</evidence>
<comment type="caution">
    <text evidence="7">The sequence shown here is derived from an EMBL/GenBank/DDBJ whole genome shotgun (WGS) entry which is preliminary data.</text>
</comment>
<feature type="domain" description="C1q" evidence="6">
    <location>
        <begin position="380"/>
        <end position="525"/>
    </location>
</feature>
<dbReference type="GO" id="GO:0005615">
    <property type="term" value="C:extracellular space"/>
    <property type="evidence" value="ECO:0007669"/>
    <property type="project" value="TreeGrafter"/>
</dbReference>
<keyword evidence="4" id="KW-0176">Collagen</keyword>
<proteinExistence type="predicted"/>
<accession>A0A8J2RP92</accession>
<name>A0A8J2RP92_9CRUS</name>
<dbReference type="Pfam" id="PF01410">
    <property type="entry name" value="COLFI"/>
    <property type="match status" value="1"/>
</dbReference>
<dbReference type="GO" id="GO:0005581">
    <property type="term" value="C:collagen trimer"/>
    <property type="evidence" value="ECO:0007669"/>
    <property type="project" value="UniProtKB-KW"/>
</dbReference>
<dbReference type="EMBL" id="CAKKLH010000236">
    <property type="protein sequence ID" value="CAH0106906.1"/>
    <property type="molecule type" value="Genomic_DNA"/>
</dbReference>
<evidence type="ECO:0000256" key="5">
    <source>
        <dbReference type="SAM" id="Coils"/>
    </source>
</evidence>
<evidence type="ECO:0000256" key="2">
    <source>
        <dbReference type="ARBA" id="ARBA00022525"/>
    </source>
</evidence>